<dbReference type="Gene3D" id="3.30.40.10">
    <property type="entry name" value="Zinc/RING finger domain, C3HC4 (zinc finger)"/>
    <property type="match status" value="2"/>
</dbReference>
<evidence type="ECO:0000256" key="5">
    <source>
        <dbReference type="SAM" id="Phobius"/>
    </source>
</evidence>
<keyword evidence="5" id="KW-0472">Membrane</keyword>
<dbReference type="OrthoDB" id="252722at2759"/>
<evidence type="ECO:0000256" key="3">
    <source>
        <dbReference type="ARBA" id="ARBA00022833"/>
    </source>
</evidence>
<dbReference type="InterPro" id="IPR027370">
    <property type="entry name" value="Znf-RING_euk"/>
</dbReference>
<gene>
    <name evidence="7" type="ORF">GSTENG00020569001</name>
</gene>
<reference evidence="7" key="1">
    <citation type="journal article" date="2004" name="Nature">
        <title>Genome duplication in the teleost fish Tetraodon nigroviridis reveals the early vertebrate proto-karyotype.</title>
        <authorList>
            <person name="Jaillon O."/>
            <person name="Aury J.-M."/>
            <person name="Brunet F."/>
            <person name="Petit J.-L."/>
            <person name="Stange-Thomann N."/>
            <person name="Mauceli E."/>
            <person name="Bouneau L."/>
            <person name="Fischer C."/>
            <person name="Ozouf-Costaz C."/>
            <person name="Bernot A."/>
            <person name="Nicaud S."/>
            <person name="Jaffe D."/>
            <person name="Fisher S."/>
            <person name="Lutfalla G."/>
            <person name="Dossat C."/>
            <person name="Segurens B."/>
            <person name="Dasilva C."/>
            <person name="Salanoubat M."/>
            <person name="Levy M."/>
            <person name="Boudet N."/>
            <person name="Castellano S."/>
            <person name="Anthouard V."/>
            <person name="Jubin C."/>
            <person name="Castelli V."/>
            <person name="Katinka M."/>
            <person name="Vacherie B."/>
            <person name="Biemont C."/>
            <person name="Skalli Z."/>
            <person name="Cattolico L."/>
            <person name="Poulain J."/>
            <person name="De Berardinis V."/>
            <person name="Cruaud C."/>
            <person name="Duprat S."/>
            <person name="Brottier P."/>
            <person name="Coutanceau J.-P."/>
            <person name="Gouzy J."/>
            <person name="Parra G."/>
            <person name="Lardier G."/>
            <person name="Chapple C."/>
            <person name="McKernan K.J."/>
            <person name="McEwan P."/>
            <person name="Bosak S."/>
            <person name="Kellis M."/>
            <person name="Volff J.-N."/>
            <person name="Guigo R."/>
            <person name="Zody M.C."/>
            <person name="Mesirov J."/>
            <person name="Lindblad-Toh K."/>
            <person name="Birren B."/>
            <person name="Nusbaum C."/>
            <person name="Kahn D."/>
            <person name="Robinson-Rechavi M."/>
            <person name="Laudet V."/>
            <person name="Schachter V."/>
            <person name="Quetier F."/>
            <person name="Saurin W."/>
            <person name="Scarpelli C."/>
            <person name="Wincker P."/>
            <person name="Lander E.S."/>
            <person name="Weissenbach J."/>
            <person name="Roest Crollius H."/>
        </authorList>
    </citation>
    <scope>NUCLEOTIDE SEQUENCE [LARGE SCALE GENOMIC DNA]</scope>
</reference>
<feature type="transmembrane region" description="Helical" evidence="5">
    <location>
        <begin position="344"/>
        <end position="362"/>
    </location>
</feature>
<dbReference type="InterPro" id="IPR001841">
    <property type="entry name" value="Znf_RING"/>
</dbReference>
<protein>
    <submittedName>
        <fullName evidence="7">(spotted green pufferfish) hypothetical protein</fullName>
    </submittedName>
</protein>
<feature type="domain" description="RING-type" evidence="6">
    <location>
        <begin position="199"/>
        <end position="253"/>
    </location>
</feature>
<keyword evidence="2 4" id="KW-0863">Zinc-finger</keyword>
<evidence type="ECO:0000256" key="1">
    <source>
        <dbReference type="ARBA" id="ARBA00022723"/>
    </source>
</evidence>
<organism evidence="7">
    <name type="scientific">Tetraodon nigroviridis</name>
    <name type="common">Spotted green pufferfish</name>
    <name type="synonym">Chelonodon nigroviridis</name>
    <dbReference type="NCBI Taxonomy" id="99883"/>
    <lineage>
        <taxon>Eukaryota</taxon>
        <taxon>Metazoa</taxon>
        <taxon>Chordata</taxon>
        <taxon>Craniata</taxon>
        <taxon>Vertebrata</taxon>
        <taxon>Euteleostomi</taxon>
        <taxon>Actinopterygii</taxon>
        <taxon>Neopterygii</taxon>
        <taxon>Teleostei</taxon>
        <taxon>Neoteleostei</taxon>
        <taxon>Acanthomorphata</taxon>
        <taxon>Eupercaria</taxon>
        <taxon>Tetraodontiformes</taxon>
        <taxon>Tetradontoidea</taxon>
        <taxon>Tetraodontidae</taxon>
        <taxon>Tetraodon</taxon>
    </lineage>
</organism>
<dbReference type="GO" id="GO:0061630">
    <property type="term" value="F:ubiquitin protein ligase activity"/>
    <property type="evidence" value="ECO:0007669"/>
    <property type="project" value="TreeGrafter"/>
</dbReference>
<keyword evidence="1" id="KW-0479">Metal-binding</keyword>
<dbReference type="SUPFAM" id="SSF57850">
    <property type="entry name" value="RING/U-box"/>
    <property type="match status" value="2"/>
</dbReference>
<dbReference type="PANTHER" id="PTHR22791:SF4">
    <property type="entry name" value="RING FINGER PROTEIN 223"/>
    <property type="match status" value="1"/>
</dbReference>
<keyword evidence="3" id="KW-0862">Zinc</keyword>
<dbReference type="GO" id="GO:0016567">
    <property type="term" value="P:protein ubiquitination"/>
    <property type="evidence" value="ECO:0007669"/>
    <property type="project" value="TreeGrafter"/>
</dbReference>
<evidence type="ECO:0000313" key="7">
    <source>
        <dbReference type="EMBL" id="CAG01712.1"/>
    </source>
</evidence>
<dbReference type="PROSITE" id="PS50089">
    <property type="entry name" value="ZF_RING_2"/>
    <property type="match status" value="2"/>
</dbReference>
<feature type="domain" description="RING-type" evidence="6">
    <location>
        <begin position="31"/>
        <end position="85"/>
    </location>
</feature>
<dbReference type="PROSITE" id="PS00518">
    <property type="entry name" value="ZF_RING_1"/>
    <property type="match status" value="2"/>
</dbReference>
<comment type="caution">
    <text evidence="7">The sequence shown here is derived from an EMBL/GenBank/DDBJ whole genome shotgun (WGS) entry which is preliminary data.</text>
</comment>
<dbReference type="PANTHER" id="PTHR22791">
    <property type="entry name" value="RING-TYPE DOMAIN-CONTAINING PROTEIN"/>
    <property type="match status" value="1"/>
</dbReference>
<evidence type="ECO:0000259" key="6">
    <source>
        <dbReference type="PROSITE" id="PS50089"/>
    </source>
</evidence>
<dbReference type="InterPro" id="IPR017907">
    <property type="entry name" value="Znf_RING_CS"/>
</dbReference>
<dbReference type="KEGG" id="tng:GSTEN00020569G001"/>
<feature type="transmembrane region" description="Helical" evidence="5">
    <location>
        <begin position="163"/>
        <end position="182"/>
    </location>
</feature>
<dbReference type="AlphaFoldDB" id="Q4SCC0"/>
<dbReference type="InterPro" id="IPR013083">
    <property type="entry name" value="Znf_RING/FYVE/PHD"/>
</dbReference>
<evidence type="ECO:0000256" key="4">
    <source>
        <dbReference type="PROSITE-ProRule" id="PRU00175"/>
    </source>
</evidence>
<name>Q4SCC0_TETNG</name>
<accession>Q4SCC0</accession>
<dbReference type="InterPro" id="IPR051435">
    <property type="entry name" value="RING_finger_E3_ubiq-ligases"/>
</dbReference>
<dbReference type="SMART" id="SM00184">
    <property type="entry name" value="RING"/>
    <property type="match status" value="2"/>
</dbReference>
<reference evidence="7" key="2">
    <citation type="submission" date="2004-02" db="EMBL/GenBank/DDBJ databases">
        <authorList>
            <consortium name="Genoscope"/>
            <consortium name="Whitehead Institute Centre for Genome Research"/>
        </authorList>
    </citation>
    <scope>NUCLEOTIDE SEQUENCE</scope>
</reference>
<proteinExistence type="predicted"/>
<dbReference type="Pfam" id="PF13445">
    <property type="entry name" value="zf-RING_UBOX"/>
    <property type="match status" value="2"/>
</dbReference>
<keyword evidence="5" id="KW-1133">Transmembrane helix</keyword>
<dbReference type="GO" id="GO:0008270">
    <property type="term" value="F:zinc ion binding"/>
    <property type="evidence" value="ECO:0007669"/>
    <property type="project" value="UniProtKB-KW"/>
</dbReference>
<evidence type="ECO:0000256" key="2">
    <source>
        <dbReference type="ARBA" id="ARBA00022771"/>
    </source>
</evidence>
<dbReference type="EMBL" id="CAAE01014659">
    <property type="protein sequence ID" value="CAG01712.1"/>
    <property type="molecule type" value="Genomic_DNA"/>
</dbReference>
<sequence length="398" mass="45123">MEPTQEIWYMQVGTQEPEPQREISVTNQPECSICYTTYDNVFKTPKELDCTHTFCLECLSRLMALSPADQDSDHPLKHISCPLCRRTTTLPKEGPPALTTNHEGLRKLPHHQQHEEPVWLEGEKLCYKSNGYVCIDIGGSETAAARPQPSWGSRWYMEPRNQWRLFILLLLLLSFFAFMVGAQEPGPHRKISVMNQPECSICYTTYDNVFKTPKELDCTHTFCLECLSRLMALSPADQDSGHPPKHISCPFCRRTTTLPQEGPPALTTSREVLCKLPHHQQHEEPVWLEGEKLCYKSNGYGVGPDTPAALCICIDIGGSKTAAAPSQPSQGFSWQHPARNWRRFLLFFVLIALLCVIVLWPLQCIFTTGKLRCSRERTLMSTVATTTEHPIVPHNMDD</sequence>
<keyword evidence="5" id="KW-0812">Transmembrane</keyword>